<sequence length="227" mass="26786">MNKNIILSVFLFLFFVTLRAQKAQEIPLQEYSPVGVIPDWVEEKVSVEEFQLWKTMSSVYQVDYNFLKQEISFDKKKSLYEDIVKPLCAAIKKGECQNEKGQLFTINLFSNRDTSVHWEREILFRINEHIRFCKEKSVIYQAKNAEKTDLECSIWYTYDTIKEECHILKCDIVSIAPFSSFNPVLNVSYEKESKWISVNYVGCFYYLDKLKNEQSVSLRGDFVLKLE</sequence>
<keyword evidence="1" id="KW-0732">Signal</keyword>
<dbReference type="RefSeq" id="WP_022602539.1">
    <property type="nucleotide sequence ID" value="NZ_KI440832.1"/>
</dbReference>
<dbReference type="OrthoDB" id="1033531at2"/>
<protein>
    <submittedName>
        <fullName evidence="2">Uncharacterized protein</fullName>
    </submittedName>
</protein>
<gene>
    <name evidence="2" type="ORF">BC742_0034</name>
</gene>
<dbReference type="GeneID" id="92927194"/>
<proteinExistence type="predicted"/>
<organism evidence="2 3">
    <name type="scientific">Coprobacter fastidiosus NSB1 = JCM 33896</name>
    <dbReference type="NCBI Taxonomy" id="1349822"/>
    <lineage>
        <taxon>Bacteria</taxon>
        <taxon>Pseudomonadati</taxon>
        <taxon>Bacteroidota</taxon>
        <taxon>Bacteroidia</taxon>
        <taxon>Bacteroidales</taxon>
        <taxon>Barnesiellaceae</taxon>
        <taxon>Coprobacter</taxon>
    </lineage>
</organism>
<dbReference type="InterPro" id="IPR054318">
    <property type="entry name" value="BT_3535-like"/>
</dbReference>
<dbReference type="Proteomes" id="UP000269493">
    <property type="component" value="Unassembled WGS sequence"/>
</dbReference>
<accession>A0A495WHH9</accession>
<dbReference type="AlphaFoldDB" id="A0A495WHH9"/>
<feature type="chain" id="PRO_5019743002" evidence="1">
    <location>
        <begin position="23"/>
        <end position="227"/>
    </location>
</feature>
<comment type="caution">
    <text evidence="2">The sequence shown here is derived from an EMBL/GenBank/DDBJ whole genome shotgun (WGS) entry which is preliminary data.</text>
</comment>
<dbReference type="Pfam" id="PF22095">
    <property type="entry name" value="BT_3535-like"/>
    <property type="match status" value="1"/>
</dbReference>
<dbReference type="EMBL" id="RBXN01000001">
    <property type="protein sequence ID" value="RKT60996.1"/>
    <property type="molecule type" value="Genomic_DNA"/>
</dbReference>
<evidence type="ECO:0000256" key="1">
    <source>
        <dbReference type="SAM" id="SignalP"/>
    </source>
</evidence>
<evidence type="ECO:0000313" key="2">
    <source>
        <dbReference type="EMBL" id="RKT60996.1"/>
    </source>
</evidence>
<feature type="signal peptide" evidence="1">
    <location>
        <begin position="1"/>
        <end position="22"/>
    </location>
</feature>
<name>A0A495WHH9_9BACT</name>
<keyword evidence="3" id="KW-1185">Reference proteome</keyword>
<reference evidence="2 3" key="1">
    <citation type="submission" date="2018-10" db="EMBL/GenBank/DDBJ databases">
        <title>Genomic Encyclopedia of Archaeal and Bacterial Type Strains, Phase II (KMG-II): from individual species to whole genera.</title>
        <authorList>
            <person name="Goeker M."/>
        </authorList>
    </citation>
    <scope>NUCLEOTIDE SEQUENCE [LARGE SCALE GENOMIC DNA]</scope>
    <source>
        <strain evidence="2 3">NSB1</strain>
    </source>
</reference>
<evidence type="ECO:0000313" key="3">
    <source>
        <dbReference type="Proteomes" id="UP000269493"/>
    </source>
</evidence>